<dbReference type="RefSeq" id="WP_219083306.1">
    <property type="nucleotide sequence ID" value="NZ_CP079216.1"/>
</dbReference>
<name>A0ABX8SJ57_9ACTN</name>
<feature type="region of interest" description="Disordered" evidence="3">
    <location>
        <begin position="406"/>
        <end position="425"/>
    </location>
</feature>
<dbReference type="InterPro" id="IPR050194">
    <property type="entry name" value="Glycosyltransferase_grp1"/>
</dbReference>
<dbReference type="PANTHER" id="PTHR45947">
    <property type="entry name" value="SULFOQUINOVOSYL TRANSFERASE SQD2"/>
    <property type="match status" value="1"/>
</dbReference>
<gene>
    <name evidence="5" type="ORF">KDB89_02735</name>
</gene>
<evidence type="ECO:0000256" key="1">
    <source>
        <dbReference type="ARBA" id="ARBA00022676"/>
    </source>
</evidence>
<evidence type="ECO:0000256" key="2">
    <source>
        <dbReference type="ARBA" id="ARBA00022679"/>
    </source>
</evidence>
<organism evidence="5 6">
    <name type="scientific">Tessaracoccus palaemonis</name>
    <dbReference type="NCBI Taxonomy" id="2829499"/>
    <lineage>
        <taxon>Bacteria</taxon>
        <taxon>Bacillati</taxon>
        <taxon>Actinomycetota</taxon>
        <taxon>Actinomycetes</taxon>
        <taxon>Propionibacteriales</taxon>
        <taxon>Propionibacteriaceae</taxon>
        <taxon>Tessaracoccus</taxon>
    </lineage>
</organism>
<dbReference type="CDD" id="cd03794">
    <property type="entry name" value="GT4_WbuB-like"/>
    <property type="match status" value="1"/>
</dbReference>
<accession>A0ABX8SJ57</accession>
<dbReference type="Proteomes" id="UP000824504">
    <property type="component" value="Chromosome"/>
</dbReference>
<dbReference type="Pfam" id="PF13579">
    <property type="entry name" value="Glyco_trans_4_4"/>
    <property type="match status" value="1"/>
</dbReference>
<keyword evidence="6" id="KW-1185">Reference proteome</keyword>
<feature type="domain" description="Glycosyltransferase subfamily 4-like N-terminal" evidence="4">
    <location>
        <begin position="15"/>
        <end position="196"/>
    </location>
</feature>
<dbReference type="Pfam" id="PF13692">
    <property type="entry name" value="Glyco_trans_1_4"/>
    <property type="match status" value="1"/>
</dbReference>
<evidence type="ECO:0000313" key="6">
    <source>
        <dbReference type="Proteomes" id="UP000824504"/>
    </source>
</evidence>
<dbReference type="EMBL" id="CP079216">
    <property type="protein sequence ID" value="QXT63417.1"/>
    <property type="molecule type" value="Genomic_DNA"/>
</dbReference>
<evidence type="ECO:0000256" key="3">
    <source>
        <dbReference type="SAM" id="MobiDB-lite"/>
    </source>
</evidence>
<dbReference type="InterPro" id="IPR028098">
    <property type="entry name" value="Glyco_trans_4-like_N"/>
</dbReference>
<protein>
    <submittedName>
        <fullName evidence="5">Glycosyltransferase family 4 protein</fullName>
    </submittedName>
</protein>
<keyword evidence="2" id="KW-0808">Transferase</keyword>
<dbReference type="PANTHER" id="PTHR45947:SF3">
    <property type="entry name" value="SULFOQUINOVOSYL TRANSFERASE SQD2"/>
    <property type="match status" value="1"/>
</dbReference>
<evidence type="ECO:0000313" key="5">
    <source>
        <dbReference type="EMBL" id="QXT63417.1"/>
    </source>
</evidence>
<evidence type="ECO:0000259" key="4">
    <source>
        <dbReference type="Pfam" id="PF13579"/>
    </source>
</evidence>
<reference evidence="5 6" key="1">
    <citation type="submission" date="2021-07" db="EMBL/GenBank/DDBJ databases">
        <title>complete genome sequencing of Tessaracoccus sp.J1M15.</title>
        <authorList>
            <person name="Bae J.-W."/>
            <person name="Kim D.-y."/>
        </authorList>
    </citation>
    <scope>NUCLEOTIDE SEQUENCE [LARGE SCALE GENOMIC DNA]</scope>
    <source>
        <strain evidence="5 6">J1M15</strain>
    </source>
</reference>
<proteinExistence type="predicted"/>
<keyword evidence="1" id="KW-0328">Glycosyltransferase</keyword>
<sequence>MRIVIVGLNYAPEPTGIAPYTSAAAQALEARGHDVTVITGYPHYPQWRIADGYQGSSCRSRIKGVDVLRLRHPVPSSGSLAKRLGMELVFGLRATFARWGRPDVVVVVSPALVSSSMAVARARLTGVPVVSWVQDIYTLSASQTRKGSPLAGLVKVVESATLRASSRVLAIHDRFANYLSNGLRVRHERIDVVRNWTHLAASPGRSAETRRRHGWADDETIVLHAGNMGSKQALEHVVQASQLAAKAGARIRFVLLGDGNRRRALEAMGSNACLQYIDPLPDDEFASTLASADILLVNELPGMTEMSVPSKLTSYFNTGLPVLAAVDWSSVTADEVDAAGAGLRVSPGDARDLYDGARQLAGAPGLRAELGAAGLRHRQQVLGEEAAFAGIEASLLRATGHAAVLPEEEDASHDDPVAAPEPIRHVTPKALAREALARQDATDLPLTA</sequence>